<dbReference type="GeneID" id="56475174"/>
<reference evidence="1 2" key="1">
    <citation type="submission" date="2016-10" db="EMBL/GenBank/DDBJ databases">
        <title>The whole genome sequencing and assembly of Bacillus simplex DSM 1321 strain.</title>
        <authorList>
            <person name="Park M.-K."/>
            <person name="Lee Y.-J."/>
            <person name="Yi H."/>
            <person name="Bahn Y.-S."/>
            <person name="Kim J.F."/>
            <person name="Lee D.-W."/>
        </authorList>
    </citation>
    <scope>NUCLEOTIDE SEQUENCE [LARGE SCALE GENOMIC DNA]</scope>
    <source>
        <strain evidence="1 2">DSM 1321</strain>
    </source>
</reference>
<evidence type="ECO:0000313" key="1">
    <source>
        <dbReference type="EMBL" id="ASS96099.1"/>
    </source>
</evidence>
<dbReference type="Gene3D" id="3.30.460.40">
    <property type="match status" value="1"/>
</dbReference>
<dbReference type="InterPro" id="IPR039498">
    <property type="entry name" value="NTP_transf_5"/>
</dbReference>
<evidence type="ECO:0000313" key="2">
    <source>
        <dbReference type="Proteomes" id="UP000214618"/>
    </source>
</evidence>
<protein>
    <submittedName>
        <fullName evidence="1">Renal dipeptidase</fullName>
    </submittedName>
</protein>
<gene>
    <name evidence="1" type="ORF">BS1321_20610</name>
</gene>
<dbReference type="Pfam" id="PF14907">
    <property type="entry name" value="NTP_transf_5"/>
    <property type="match status" value="1"/>
</dbReference>
<sequence length="399" mass="47797">MDNIFDSDLAQIPKELSLLLEILKTDEDNIQIPISMNEIDWGKFLHLALHHRVYSLIYSKLKKLDKEWIPSYVIRILRQEYKENTFRMLLLTGEMEQISKLFTENKIPLLYLKGPVIAADLYGDISLRTSRDLDVLIPITDLKRVDELLLNFGYEREKRASFLNEWKYRDHHVTYIHPQKNIHLEIHWRLQRRPSMEPNFFELWERKRLSKLTTYPVYFLGEEDLFLFLISHGARHGWFRLRWLLDIDRNLRKGINIEKINLLLKDYHNHNMLGQAIILASQLLDTPIIGDMQIFTERNGSKKLARKALYFVKGTESLEEIMSTKDYKRYLYSLKSNKQKFLSILILFYPSKVDEKTLKLPKLLHFLYFPLRPLLWVWRKIVGKFSKKWNENNTTTKIT</sequence>
<proteinExistence type="predicted"/>
<dbReference type="OrthoDB" id="9773927at2"/>
<accession>A0A223ELF4</accession>
<organism evidence="1 2">
    <name type="scientific">Peribacillus simplex NBRC 15720 = DSM 1321</name>
    <dbReference type="NCBI Taxonomy" id="1349754"/>
    <lineage>
        <taxon>Bacteria</taxon>
        <taxon>Bacillati</taxon>
        <taxon>Bacillota</taxon>
        <taxon>Bacilli</taxon>
        <taxon>Bacillales</taxon>
        <taxon>Bacillaceae</taxon>
        <taxon>Peribacillus</taxon>
    </lineage>
</organism>
<dbReference type="Proteomes" id="UP000214618">
    <property type="component" value="Chromosome"/>
</dbReference>
<dbReference type="AlphaFoldDB" id="A0A223ELF4"/>
<dbReference type="EMBL" id="CP017704">
    <property type="protein sequence ID" value="ASS96099.1"/>
    <property type="molecule type" value="Genomic_DNA"/>
</dbReference>
<name>A0A223ELF4_9BACI</name>
<dbReference type="RefSeq" id="WP_063232936.1">
    <property type="nucleotide sequence ID" value="NZ_BCVO01000004.1"/>
</dbReference>